<dbReference type="OrthoDB" id="2969567at2"/>
<name>A0A2Z2KDQ7_9BACL</name>
<evidence type="ECO:0000313" key="1">
    <source>
        <dbReference type="EMBL" id="ASA20119.1"/>
    </source>
</evidence>
<evidence type="ECO:0000313" key="2">
    <source>
        <dbReference type="Proteomes" id="UP000249890"/>
    </source>
</evidence>
<reference evidence="1 2" key="1">
    <citation type="submission" date="2017-06" db="EMBL/GenBank/DDBJ databases">
        <title>Complete genome sequence of Paenibacillus donghaensis KCTC 13049T isolated from East Sea sediment, South Korea.</title>
        <authorList>
            <person name="Jung B.K."/>
            <person name="Hong S.-J."/>
            <person name="Shin J.-H."/>
        </authorList>
    </citation>
    <scope>NUCLEOTIDE SEQUENCE [LARGE SCALE GENOMIC DNA]</scope>
    <source>
        <strain evidence="1 2">KCTC 13049</strain>
    </source>
</reference>
<dbReference type="AlphaFoldDB" id="A0A2Z2KDQ7"/>
<accession>A0A2Z2KDQ7</accession>
<dbReference type="RefSeq" id="WP_087914141.1">
    <property type="nucleotide sequence ID" value="NZ_CP021780.1"/>
</dbReference>
<gene>
    <name evidence="1" type="ORF">B9T62_04505</name>
</gene>
<dbReference type="Proteomes" id="UP000249890">
    <property type="component" value="Chromosome"/>
</dbReference>
<dbReference type="Pfam" id="PF24704">
    <property type="entry name" value="DUF7667"/>
    <property type="match status" value="1"/>
</dbReference>
<protein>
    <submittedName>
        <fullName evidence="1">Uncharacterized protein</fullName>
    </submittedName>
</protein>
<keyword evidence="2" id="KW-1185">Reference proteome</keyword>
<dbReference type="KEGG" id="pdh:B9T62_04505"/>
<dbReference type="InterPro" id="IPR056084">
    <property type="entry name" value="DUF7667"/>
</dbReference>
<sequence>MLAIHERLAELFTLSRQRRLTASEEAEQQQCLYVNASYCWEMSRLHNESLLADLTGDTAWQQELSEQMLELRDTGRLPKRGK</sequence>
<organism evidence="1 2">
    <name type="scientific">Paenibacillus donghaensis</name>
    <dbReference type="NCBI Taxonomy" id="414771"/>
    <lineage>
        <taxon>Bacteria</taxon>
        <taxon>Bacillati</taxon>
        <taxon>Bacillota</taxon>
        <taxon>Bacilli</taxon>
        <taxon>Bacillales</taxon>
        <taxon>Paenibacillaceae</taxon>
        <taxon>Paenibacillus</taxon>
    </lineage>
</organism>
<proteinExistence type="predicted"/>
<dbReference type="EMBL" id="CP021780">
    <property type="protein sequence ID" value="ASA20119.1"/>
    <property type="molecule type" value="Genomic_DNA"/>
</dbReference>